<proteinExistence type="predicted"/>
<feature type="transmembrane region" description="Helical" evidence="2">
    <location>
        <begin position="94"/>
        <end position="113"/>
    </location>
</feature>
<reference evidence="3" key="1">
    <citation type="submission" date="2021-02" db="EMBL/GenBank/DDBJ databases">
        <authorList>
            <person name="Dougan E. K."/>
            <person name="Rhodes N."/>
            <person name="Thang M."/>
            <person name="Chan C."/>
        </authorList>
    </citation>
    <scope>NUCLEOTIDE SEQUENCE</scope>
</reference>
<evidence type="ECO:0000313" key="3">
    <source>
        <dbReference type="EMBL" id="CAE7271331.1"/>
    </source>
</evidence>
<gene>
    <name evidence="3" type="ORF">SNEC2469_LOCUS6506</name>
</gene>
<evidence type="ECO:0000313" key="4">
    <source>
        <dbReference type="Proteomes" id="UP000601435"/>
    </source>
</evidence>
<keyword evidence="2" id="KW-0812">Transmembrane</keyword>
<name>A0A812MK21_9DINO</name>
<comment type="caution">
    <text evidence="3">The sequence shown here is derived from an EMBL/GenBank/DDBJ whole genome shotgun (WGS) entry which is preliminary data.</text>
</comment>
<accession>A0A812MK21</accession>
<evidence type="ECO:0000256" key="1">
    <source>
        <dbReference type="SAM" id="MobiDB-lite"/>
    </source>
</evidence>
<dbReference type="AlphaFoldDB" id="A0A812MK21"/>
<dbReference type="EMBL" id="CAJNJA010011365">
    <property type="protein sequence ID" value="CAE7271331.1"/>
    <property type="molecule type" value="Genomic_DNA"/>
</dbReference>
<protein>
    <submittedName>
        <fullName evidence="3">Uncharacterized protein</fullName>
    </submittedName>
</protein>
<sequence>MGKGVDFNLKIPPPRNPLGKSEAMRDMAQTVSGYQKLVTDPSSGVKFGQELGNIVQKVVETGFNQKYYVDSEGHLRQRLVQLSSQGQLAGAQSLTPALLVLVVVLLLLVLVAVKSRRAFAGWKEHLCQMECPESSVTDKMIPHDLDLEANEQEIKPILDEAFATLSV</sequence>
<keyword evidence="4" id="KW-1185">Reference proteome</keyword>
<keyword evidence="2" id="KW-1133">Transmembrane helix</keyword>
<feature type="region of interest" description="Disordered" evidence="1">
    <location>
        <begin position="1"/>
        <end position="21"/>
    </location>
</feature>
<organism evidence="3 4">
    <name type="scientific">Symbiodinium necroappetens</name>
    <dbReference type="NCBI Taxonomy" id="1628268"/>
    <lineage>
        <taxon>Eukaryota</taxon>
        <taxon>Sar</taxon>
        <taxon>Alveolata</taxon>
        <taxon>Dinophyceae</taxon>
        <taxon>Suessiales</taxon>
        <taxon>Symbiodiniaceae</taxon>
        <taxon>Symbiodinium</taxon>
    </lineage>
</organism>
<dbReference type="OrthoDB" id="446641at2759"/>
<evidence type="ECO:0000256" key="2">
    <source>
        <dbReference type="SAM" id="Phobius"/>
    </source>
</evidence>
<dbReference type="Proteomes" id="UP000601435">
    <property type="component" value="Unassembled WGS sequence"/>
</dbReference>
<keyword evidence="2" id="KW-0472">Membrane</keyword>